<dbReference type="GO" id="GO:0006890">
    <property type="term" value="P:retrograde vesicle-mediated transport, Golgi to endoplasmic reticulum"/>
    <property type="evidence" value="ECO:0007669"/>
    <property type="project" value="UniProtKB-UniRule"/>
</dbReference>
<evidence type="ECO:0000256" key="7">
    <source>
        <dbReference type="ARBA" id="ARBA00022927"/>
    </source>
</evidence>
<dbReference type="PANTHER" id="PTHR10805:SF0">
    <property type="entry name" value="COATOMER SUBUNIT EPSILON"/>
    <property type="match status" value="1"/>
</dbReference>
<keyword evidence="10 11" id="KW-0968">Cytoplasmic vesicle</keyword>
<evidence type="ECO:0000256" key="3">
    <source>
        <dbReference type="ARBA" id="ARBA00008827"/>
    </source>
</evidence>
<dbReference type="Pfam" id="PF04733">
    <property type="entry name" value="Coatomer_E"/>
    <property type="match status" value="1"/>
</dbReference>
<accession>A0AAN7W4G5</accession>
<reference evidence="13" key="1">
    <citation type="submission" date="2023-08" db="EMBL/GenBank/DDBJ databases">
        <title>Black Yeasts Isolated from many extreme environments.</title>
        <authorList>
            <person name="Coleine C."/>
            <person name="Stajich J.E."/>
            <person name="Selbmann L."/>
        </authorList>
    </citation>
    <scope>NUCLEOTIDE SEQUENCE</scope>
    <source>
        <strain evidence="13">CCFEE 5810</strain>
    </source>
</reference>
<dbReference type="InterPro" id="IPR011990">
    <property type="entry name" value="TPR-like_helical_dom_sf"/>
</dbReference>
<dbReference type="GO" id="GO:0005198">
    <property type="term" value="F:structural molecule activity"/>
    <property type="evidence" value="ECO:0007669"/>
    <property type="project" value="UniProtKB-UniRule"/>
</dbReference>
<dbReference type="GO" id="GO:0006888">
    <property type="term" value="P:endoplasmic reticulum to Golgi vesicle-mediated transport"/>
    <property type="evidence" value="ECO:0007669"/>
    <property type="project" value="TreeGrafter"/>
</dbReference>
<evidence type="ECO:0000256" key="4">
    <source>
        <dbReference type="ARBA" id="ARBA00022448"/>
    </source>
</evidence>
<comment type="subcellular location">
    <subcellularLocation>
        <location evidence="2">Cytoplasmic vesicle</location>
        <location evidence="2">COPI-coated vesicle membrane</location>
        <topology evidence="2">Peripheral membrane protein</topology>
        <orientation evidence="2">Cytoplasmic side</orientation>
    </subcellularLocation>
    <subcellularLocation>
        <location evidence="1">Golgi apparatus membrane</location>
        <topology evidence="1">Peripheral membrane protein</topology>
        <orientation evidence="1">Cytoplasmic side</orientation>
    </subcellularLocation>
</comment>
<dbReference type="PANTHER" id="PTHR10805">
    <property type="entry name" value="COATOMER SUBUNIT EPSILON"/>
    <property type="match status" value="1"/>
</dbReference>
<dbReference type="EMBL" id="JAVRQU010000014">
    <property type="protein sequence ID" value="KAK5695450.1"/>
    <property type="molecule type" value="Genomic_DNA"/>
</dbReference>
<evidence type="ECO:0000313" key="14">
    <source>
        <dbReference type="Proteomes" id="UP001310594"/>
    </source>
</evidence>
<comment type="function">
    <text evidence="11">The coatomer is a cytosolic protein complex that binds to dilysine motifs and reversibly associates with Golgi non-clathrin-coated vesicles, which further mediate biosynthetic protein transport from the ER, via the Golgi up to the trans Golgi network. The coatomer complex is required for budding from Golgi membranes, and is essential for the retrograde Golgi-to-ER transport of dilysine-tagged proteins.</text>
</comment>
<evidence type="ECO:0000256" key="2">
    <source>
        <dbReference type="ARBA" id="ARBA00004347"/>
    </source>
</evidence>
<dbReference type="Gene3D" id="1.25.40.10">
    <property type="entry name" value="Tetratricopeptide repeat domain"/>
    <property type="match status" value="1"/>
</dbReference>
<evidence type="ECO:0000256" key="9">
    <source>
        <dbReference type="ARBA" id="ARBA00023136"/>
    </source>
</evidence>
<keyword evidence="9 11" id="KW-0472">Membrane</keyword>
<dbReference type="InterPro" id="IPR019734">
    <property type="entry name" value="TPR_rpt"/>
</dbReference>
<sequence>MDPFSPEGELLNIHTAFVQGQYEAVLSDYNFSTYSQSNHLPVQVLQYRAQCALGQYDEVIGAISDSDARSKPDLAAVRTYASYLSTQSPDAVQEAERLAEQEGDNLSVQLLCGTILARADKAEQAAQLLSRHTGSLDAVALLVQVYLLQNRTDLALQQAKSARSFAQDALLVNLAESWVGMRQGGEQYQKAFYVFEELAQSPSSASAMSLVAQAVSELHLGRVEEAETALNAALELEPENVTALSNKLVLDAVSGRNTDEARTRLESVDKDHEVLADMAAKREAFQAAMAKYNPKFEP</sequence>
<dbReference type="GO" id="GO:0000139">
    <property type="term" value="C:Golgi membrane"/>
    <property type="evidence" value="ECO:0007669"/>
    <property type="project" value="UniProtKB-SubCell"/>
</dbReference>
<dbReference type="GO" id="GO:0030126">
    <property type="term" value="C:COPI vesicle coat"/>
    <property type="evidence" value="ECO:0007669"/>
    <property type="project" value="TreeGrafter"/>
</dbReference>
<keyword evidence="12" id="KW-0802">TPR repeat</keyword>
<gene>
    <name evidence="13" type="ORF">LTR97_008958</name>
</gene>
<dbReference type="InterPro" id="IPR006822">
    <property type="entry name" value="Coatomer_esu"/>
</dbReference>
<evidence type="ECO:0000256" key="12">
    <source>
        <dbReference type="PROSITE-ProRule" id="PRU00339"/>
    </source>
</evidence>
<organism evidence="13 14">
    <name type="scientific">Elasticomyces elasticus</name>
    <dbReference type="NCBI Taxonomy" id="574655"/>
    <lineage>
        <taxon>Eukaryota</taxon>
        <taxon>Fungi</taxon>
        <taxon>Dikarya</taxon>
        <taxon>Ascomycota</taxon>
        <taxon>Pezizomycotina</taxon>
        <taxon>Dothideomycetes</taxon>
        <taxon>Dothideomycetidae</taxon>
        <taxon>Mycosphaerellales</taxon>
        <taxon>Teratosphaeriaceae</taxon>
        <taxon>Elasticomyces</taxon>
    </lineage>
</organism>
<dbReference type="SUPFAM" id="SSF48452">
    <property type="entry name" value="TPR-like"/>
    <property type="match status" value="1"/>
</dbReference>
<name>A0AAN7W4G5_9PEZI</name>
<comment type="caution">
    <text evidence="13">The sequence shown here is derived from an EMBL/GenBank/DDBJ whole genome shotgun (WGS) entry which is preliminary data.</text>
</comment>
<dbReference type="Proteomes" id="UP001310594">
    <property type="component" value="Unassembled WGS sequence"/>
</dbReference>
<dbReference type="PIRSF" id="PIRSF016478">
    <property type="entry name" value="Coatomer_esu"/>
    <property type="match status" value="1"/>
</dbReference>
<feature type="repeat" description="TPR" evidence="12">
    <location>
        <begin position="207"/>
        <end position="240"/>
    </location>
</feature>
<proteinExistence type="inferred from homology"/>
<dbReference type="GO" id="GO:0006891">
    <property type="term" value="P:intra-Golgi vesicle-mediated transport"/>
    <property type="evidence" value="ECO:0007669"/>
    <property type="project" value="TreeGrafter"/>
</dbReference>
<evidence type="ECO:0000256" key="5">
    <source>
        <dbReference type="ARBA" id="ARBA00022490"/>
    </source>
</evidence>
<dbReference type="GO" id="GO:0015031">
    <property type="term" value="P:protein transport"/>
    <property type="evidence" value="ECO:0007669"/>
    <property type="project" value="UniProtKB-UniRule"/>
</dbReference>
<evidence type="ECO:0000313" key="13">
    <source>
        <dbReference type="EMBL" id="KAK5695450.1"/>
    </source>
</evidence>
<dbReference type="AlphaFoldDB" id="A0AAN7W4G5"/>
<evidence type="ECO:0000256" key="6">
    <source>
        <dbReference type="ARBA" id="ARBA00022892"/>
    </source>
</evidence>
<keyword evidence="4 11" id="KW-0813">Transport</keyword>
<evidence type="ECO:0000256" key="10">
    <source>
        <dbReference type="ARBA" id="ARBA00023329"/>
    </source>
</evidence>
<evidence type="ECO:0000256" key="1">
    <source>
        <dbReference type="ARBA" id="ARBA00004255"/>
    </source>
</evidence>
<keyword evidence="8 11" id="KW-0333">Golgi apparatus</keyword>
<evidence type="ECO:0000256" key="8">
    <source>
        <dbReference type="ARBA" id="ARBA00023034"/>
    </source>
</evidence>
<comment type="similarity">
    <text evidence="3 11">Belongs to the COPE family.</text>
</comment>
<evidence type="ECO:0000256" key="11">
    <source>
        <dbReference type="PIRNR" id="PIRNR016478"/>
    </source>
</evidence>
<protein>
    <recommendedName>
        <fullName evidence="11">Coatomer subunit epsilon</fullName>
    </recommendedName>
</protein>
<keyword evidence="6 11" id="KW-0931">ER-Golgi transport</keyword>
<keyword evidence="5 11" id="KW-0963">Cytoplasm</keyword>
<dbReference type="PROSITE" id="PS50005">
    <property type="entry name" value="TPR"/>
    <property type="match status" value="1"/>
</dbReference>
<keyword evidence="7 11" id="KW-0653">Protein transport</keyword>